<proteinExistence type="predicted"/>
<dbReference type="EMBL" id="WOWK01000001">
    <property type="protein sequence ID" value="KAF0332111.1"/>
    <property type="molecule type" value="Genomic_DNA"/>
</dbReference>
<keyword evidence="2" id="KW-1185">Reference proteome</keyword>
<organism evidence="1 2">
    <name type="scientific">Colletotrichum asianum</name>
    <dbReference type="NCBI Taxonomy" id="702518"/>
    <lineage>
        <taxon>Eukaryota</taxon>
        <taxon>Fungi</taxon>
        <taxon>Dikarya</taxon>
        <taxon>Ascomycota</taxon>
        <taxon>Pezizomycotina</taxon>
        <taxon>Sordariomycetes</taxon>
        <taxon>Hypocreomycetidae</taxon>
        <taxon>Glomerellales</taxon>
        <taxon>Glomerellaceae</taxon>
        <taxon>Colletotrichum</taxon>
        <taxon>Colletotrichum gloeosporioides species complex</taxon>
    </lineage>
</organism>
<protein>
    <submittedName>
        <fullName evidence="1">Uncharacterized protein</fullName>
    </submittedName>
</protein>
<name>A0A8H3ZXQ4_9PEZI</name>
<accession>A0A8H3ZXQ4</accession>
<sequence>MQWLCFTSLSVGNIKNLHRRIGCWECWSKSWLASWLGLLCARWLLRPPLGRMGWLNRQSNAVCCRSV</sequence>
<gene>
    <name evidence="1" type="ORF">GQ607_000127</name>
</gene>
<reference evidence="1 2" key="1">
    <citation type="submission" date="2019-12" db="EMBL/GenBank/DDBJ databases">
        <title>A genome sequence resource for the geographically widespread anthracnose pathogen Colletotrichum asianum.</title>
        <authorList>
            <person name="Meng Y."/>
        </authorList>
    </citation>
    <scope>NUCLEOTIDE SEQUENCE [LARGE SCALE GENOMIC DNA]</scope>
    <source>
        <strain evidence="1 2">ICMP 18580</strain>
    </source>
</reference>
<dbReference type="Proteomes" id="UP000434172">
    <property type="component" value="Unassembled WGS sequence"/>
</dbReference>
<evidence type="ECO:0000313" key="1">
    <source>
        <dbReference type="EMBL" id="KAF0332111.1"/>
    </source>
</evidence>
<dbReference type="AlphaFoldDB" id="A0A8H3ZXQ4"/>
<evidence type="ECO:0000313" key="2">
    <source>
        <dbReference type="Proteomes" id="UP000434172"/>
    </source>
</evidence>
<comment type="caution">
    <text evidence="1">The sequence shown here is derived from an EMBL/GenBank/DDBJ whole genome shotgun (WGS) entry which is preliminary data.</text>
</comment>